<feature type="region of interest" description="Disordered" evidence="7">
    <location>
        <begin position="266"/>
        <end position="303"/>
    </location>
</feature>
<dbReference type="InterPro" id="IPR032763">
    <property type="entry name" value="RIC3_N"/>
</dbReference>
<feature type="domain" description="Resistance to inhibitors of cholinesterase protein 3 N-terminal" evidence="9">
    <location>
        <begin position="17"/>
        <end position="168"/>
    </location>
</feature>
<evidence type="ECO:0000256" key="6">
    <source>
        <dbReference type="ARBA" id="ARBA00023136"/>
    </source>
</evidence>
<dbReference type="AlphaFoldDB" id="A0A164ZHI5"/>
<evidence type="ECO:0000313" key="10">
    <source>
        <dbReference type="EMBL" id="KZS16374.1"/>
    </source>
</evidence>
<dbReference type="InterPro" id="IPR026160">
    <property type="entry name" value="Ric3"/>
</dbReference>
<evidence type="ECO:0000256" key="4">
    <source>
        <dbReference type="ARBA" id="ARBA00022824"/>
    </source>
</evidence>
<dbReference type="OrthoDB" id="10070774at2759"/>
<dbReference type="Proteomes" id="UP000076858">
    <property type="component" value="Unassembled WGS sequence"/>
</dbReference>
<name>A0A164ZHI5_9CRUS</name>
<accession>A0A164ZHI5</accession>
<evidence type="ECO:0000256" key="3">
    <source>
        <dbReference type="ARBA" id="ARBA00022692"/>
    </source>
</evidence>
<organism evidence="10 11">
    <name type="scientific">Daphnia magna</name>
    <dbReference type="NCBI Taxonomy" id="35525"/>
    <lineage>
        <taxon>Eukaryota</taxon>
        <taxon>Metazoa</taxon>
        <taxon>Ecdysozoa</taxon>
        <taxon>Arthropoda</taxon>
        <taxon>Crustacea</taxon>
        <taxon>Branchiopoda</taxon>
        <taxon>Diplostraca</taxon>
        <taxon>Cladocera</taxon>
        <taxon>Anomopoda</taxon>
        <taxon>Daphniidae</taxon>
        <taxon>Daphnia</taxon>
    </lineage>
</organism>
<dbReference type="STRING" id="35525.A0A164ZHI5"/>
<comment type="similarity">
    <text evidence="2">Belongs to the ric-3 family.</text>
</comment>
<comment type="subcellular location">
    <subcellularLocation>
        <location evidence="1">Endoplasmic reticulum membrane</location>
    </subcellularLocation>
</comment>
<evidence type="ECO:0000256" key="2">
    <source>
        <dbReference type="ARBA" id="ARBA00008538"/>
    </source>
</evidence>
<evidence type="ECO:0000256" key="7">
    <source>
        <dbReference type="SAM" id="MobiDB-lite"/>
    </source>
</evidence>
<feature type="transmembrane region" description="Helical" evidence="8">
    <location>
        <begin position="114"/>
        <end position="133"/>
    </location>
</feature>
<protein>
    <recommendedName>
        <fullName evidence="9">Resistance to inhibitors of cholinesterase protein 3 N-terminal domain-containing protein</fullName>
    </recommendedName>
</protein>
<keyword evidence="6 8" id="KW-0472">Membrane</keyword>
<keyword evidence="11" id="KW-1185">Reference proteome</keyword>
<dbReference type="GO" id="GO:0007271">
    <property type="term" value="P:synaptic transmission, cholinergic"/>
    <property type="evidence" value="ECO:0007669"/>
    <property type="project" value="TreeGrafter"/>
</dbReference>
<dbReference type="GO" id="GO:0043005">
    <property type="term" value="C:neuron projection"/>
    <property type="evidence" value="ECO:0007669"/>
    <property type="project" value="TreeGrafter"/>
</dbReference>
<dbReference type="Pfam" id="PF15361">
    <property type="entry name" value="RIC3"/>
    <property type="match status" value="1"/>
</dbReference>
<feature type="transmembrane region" description="Helical" evidence="8">
    <location>
        <begin position="12"/>
        <end position="33"/>
    </location>
</feature>
<dbReference type="GO" id="GO:0034394">
    <property type="term" value="P:protein localization to cell surface"/>
    <property type="evidence" value="ECO:0007669"/>
    <property type="project" value="TreeGrafter"/>
</dbReference>
<comment type="caution">
    <text evidence="10">The sequence shown here is derived from an EMBL/GenBank/DDBJ whole genome shotgun (WGS) entry which is preliminary data.</text>
</comment>
<evidence type="ECO:0000256" key="5">
    <source>
        <dbReference type="ARBA" id="ARBA00022989"/>
    </source>
</evidence>
<dbReference type="GO" id="GO:0043025">
    <property type="term" value="C:neuronal cell body"/>
    <property type="evidence" value="ECO:0007669"/>
    <property type="project" value="TreeGrafter"/>
</dbReference>
<dbReference type="PANTHER" id="PTHR21723">
    <property type="entry name" value="RESISTANCE TO INHIBITORS OF CHOLINESTERASE PROTEIN 3 RIC3"/>
    <property type="match status" value="1"/>
</dbReference>
<keyword evidence="5 8" id="KW-1133">Transmembrane helix</keyword>
<evidence type="ECO:0000259" key="9">
    <source>
        <dbReference type="Pfam" id="PF15361"/>
    </source>
</evidence>
<evidence type="ECO:0000256" key="8">
    <source>
        <dbReference type="SAM" id="Phobius"/>
    </source>
</evidence>
<dbReference type="PANTHER" id="PTHR21723:SF3">
    <property type="entry name" value="PROTEIN RIC-3"/>
    <property type="match status" value="1"/>
</dbReference>
<dbReference type="GO" id="GO:0045202">
    <property type="term" value="C:synapse"/>
    <property type="evidence" value="ECO:0007669"/>
    <property type="project" value="GOC"/>
</dbReference>
<sequence length="324" mass="36180">MASEFSKGKTLVVLAIVIGCFAILWPKIFYPMFQASVAPTTLQQQPIKEPAGHMRPERPPHLHPDMMHPALREKGRVIPPTRTIEKQAKPGPMPGMRPPMGGAPHIVSPSQGSGGMGILMPIYTIGIVVFFLYTMMKVIMFKKPASEEETIPRIKDFHMDAEHRKYLFAEEYCSGVPGAVSEMSVKEYAILQEQQRQLLLQEQRRSRSKTPEVFAKKDEELKPVLEHVCQKTEVVAEESVNKSEPAQEESVVEEIVEEVIIPRSPKMDTEGKPIGQWYLPPGFASGHAASDDENETGSDDIDLNDADERSLRLAFAALKAQSHL</sequence>
<keyword evidence="4" id="KW-0256">Endoplasmic reticulum</keyword>
<evidence type="ECO:0000313" key="11">
    <source>
        <dbReference type="Proteomes" id="UP000076858"/>
    </source>
</evidence>
<proteinExistence type="inferred from homology"/>
<dbReference type="EMBL" id="LRGB01000725">
    <property type="protein sequence ID" value="KZS16374.1"/>
    <property type="molecule type" value="Genomic_DNA"/>
</dbReference>
<reference evidence="10 11" key="1">
    <citation type="submission" date="2016-03" db="EMBL/GenBank/DDBJ databases">
        <title>EvidentialGene: Evidence-directed Construction of Genes on Genomes.</title>
        <authorList>
            <person name="Gilbert D.G."/>
            <person name="Choi J.-H."/>
            <person name="Mockaitis K."/>
            <person name="Colbourne J."/>
            <person name="Pfrender M."/>
        </authorList>
    </citation>
    <scope>NUCLEOTIDE SEQUENCE [LARGE SCALE GENOMIC DNA]</scope>
    <source>
        <strain evidence="10 11">Xinb3</strain>
        <tissue evidence="10">Complete organism</tissue>
    </source>
</reference>
<gene>
    <name evidence="10" type="ORF">APZ42_018004</name>
</gene>
<feature type="compositionally biased region" description="Acidic residues" evidence="7">
    <location>
        <begin position="291"/>
        <end position="303"/>
    </location>
</feature>
<keyword evidence="3 8" id="KW-0812">Transmembrane</keyword>
<dbReference type="PROSITE" id="PS51257">
    <property type="entry name" value="PROKAR_LIPOPROTEIN"/>
    <property type="match status" value="1"/>
</dbReference>
<evidence type="ECO:0000256" key="1">
    <source>
        <dbReference type="ARBA" id="ARBA00004586"/>
    </source>
</evidence>
<dbReference type="GO" id="GO:0005789">
    <property type="term" value="C:endoplasmic reticulum membrane"/>
    <property type="evidence" value="ECO:0007669"/>
    <property type="project" value="UniProtKB-SubCell"/>
</dbReference>